<dbReference type="PANTHER" id="PTHR32227">
    <property type="entry name" value="GLUCAN ENDO-1,3-BETA-GLUCOSIDASE BG1-RELATED-RELATED"/>
    <property type="match status" value="1"/>
</dbReference>
<comment type="similarity">
    <text evidence="1 4">Belongs to the glycosyl hydrolase 17 family.</text>
</comment>
<keyword evidence="2 5" id="KW-0378">Hydrolase</keyword>
<dbReference type="InterPro" id="IPR000490">
    <property type="entry name" value="Glyco_hydro_17"/>
</dbReference>
<evidence type="ECO:0000313" key="6">
    <source>
        <dbReference type="EMBL" id="ONK67524.1"/>
    </source>
</evidence>
<evidence type="ECO:0000313" key="7">
    <source>
        <dbReference type="Proteomes" id="UP000243459"/>
    </source>
</evidence>
<evidence type="ECO:0000256" key="5">
    <source>
        <dbReference type="RuleBase" id="RU004336"/>
    </source>
</evidence>
<keyword evidence="3 5" id="KW-0326">Glycosidase</keyword>
<evidence type="ECO:0000256" key="4">
    <source>
        <dbReference type="RuleBase" id="RU004335"/>
    </source>
</evidence>
<reference evidence="7" key="1">
    <citation type="journal article" date="2017" name="Nat. Commun.">
        <title>The asparagus genome sheds light on the origin and evolution of a young Y chromosome.</title>
        <authorList>
            <person name="Harkess A."/>
            <person name="Zhou J."/>
            <person name="Xu C."/>
            <person name="Bowers J.E."/>
            <person name="Van der Hulst R."/>
            <person name="Ayyampalayam S."/>
            <person name="Mercati F."/>
            <person name="Riccardi P."/>
            <person name="McKain M.R."/>
            <person name="Kakrana A."/>
            <person name="Tang H."/>
            <person name="Ray J."/>
            <person name="Groenendijk J."/>
            <person name="Arikit S."/>
            <person name="Mathioni S.M."/>
            <person name="Nakano M."/>
            <person name="Shan H."/>
            <person name="Telgmann-Rauber A."/>
            <person name="Kanno A."/>
            <person name="Yue Z."/>
            <person name="Chen H."/>
            <person name="Li W."/>
            <person name="Chen Y."/>
            <person name="Xu X."/>
            <person name="Zhang Y."/>
            <person name="Luo S."/>
            <person name="Chen H."/>
            <person name="Gao J."/>
            <person name="Mao Z."/>
            <person name="Pires J.C."/>
            <person name="Luo M."/>
            <person name="Kudrna D."/>
            <person name="Wing R.A."/>
            <person name="Meyers B.C."/>
            <person name="Yi K."/>
            <person name="Kong H."/>
            <person name="Lavrijsen P."/>
            <person name="Sunseri F."/>
            <person name="Falavigna A."/>
            <person name="Ye Y."/>
            <person name="Leebens-Mack J.H."/>
            <person name="Chen G."/>
        </authorList>
    </citation>
    <scope>NUCLEOTIDE SEQUENCE [LARGE SCALE GENOMIC DNA]</scope>
    <source>
        <strain evidence="7">cv. DH0086</strain>
    </source>
</reference>
<dbReference type="EMBL" id="CM007385">
    <property type="protein sequence ID" value="ONK67524.1"/>
    <property type="molecule type" value="Genomic_DNA"/>
</dbReference>
<dbReference type="InterPro" id="IPR017853">
    <property type="entry name" value="GH"/>
</dbReference>
<evidence type="ECO:0000256" key="3">
    <source>
        <dbReference type="ARBA" id="ARBA00023295"/>
    </source>
</evidence>
<proteinExistence type="inferred from homology"/>
<name>A0A5P1EP15_ASPOF</name>
<dbReference type="SUPFAM" id="SSF51445">
    <property type="entry name" value="(Trans)glycosidases"/>
    <property type="match status" value="1"/>
</dbReference>
<dbReference type="Gene3D" id="3.20.20.80">
    <property type="entry name" value="Glycosidases"/>
    <property type="match status" value="1"/>
</dbReference>
<dbReference type="GO" id="GO:0005975">
    <property type="term" value="P:carbohydrate metabolic process"/>
    <property type="evidence" value="ECO:0007669"/>
    <property type="project" value="InterPro"/>
</dbReference>
<evidence type="ECO:0008006" key="8">
    <source>
        <dbReference type="Google" id="ProtNLM"/>
    </source>
</evidence>
<dbReference type="GO" id="GO:0042973">
    <property type="term" value="F:glucan endo-1,3-beta-D-glucosidase activity"/>
    <property type="evidence" value="ECO:0007669"/>
    <property type="project" value="UniProtKB-ARBA"/>
</dbReference>
<dbReference type="Gramene" id="ONK67524">
    <property type="protein sequence ID" value="ONK67524"/>
    <property type="gene ID" value="A4U43_C05F940"/>
</dbReference>
<evidence type="ECO:0000256" key="2">
    <source>
        <dbReference type="ARBA" id="ARBA00022801"/>
    </source>
</evidence>
<dbReference type="AlphaFoldDB" id="A0A5P1EP15"/>
<dbReference type="InterPro" id="IPR044965">
    <property type="entry name" value="Glyco_hydro_17_plant"/>
</dbReference>
<evidence type="ECO:0000256" key="1">
    <source>
        <dbReference type="ARBA" id="ARBA00008773"/>
    </source>
</evidence>
<dbReference type="PROSITE" id="PS00587">
    <property type="entry name" value="GLYCOSYL_HYDROL_F17"/>
    <property type="match status" value="1"/>
</dbReference>
<protein>
    <recommendedName>
        <fullName evidence="8">Glucan endo-1,3-beta-D-glucosidase</fullName>
    </recommendedName>
</protein>
<gene>
    <name evidence="6" type="ORF">A4U43_C05F940</name>
</gene>
<dbReference type="Pfam" id="PF00332">
    <property type="entry name" value="Glyco_hydro_17"/>
    <property type="match status" value="1"/>
</dbReference>
<organism evidence="6 7">
    <name type="scientific">Asparagus officinalis</name>
    <name type="common">Garden asparagus</name>
    <dbReference type="NCBI Taxonomy" id="4686"/>
    <lineage>
        <taxon>Eukaryota</taxon>
        <taxon>Viridiplantae</taxon>
        <taxon>Streptophyta</taxon>
        <taxon>Embryophyta</taxon>
        <taxon>Tracheophyta</taxon>
        <taxon>Spermatophyta</taxon>
        <taxon>Magnoliopsida</taxon>
        <taxon>Liliopsida</taxon>
        <taxon>Asparagales</taxon>
        <taxon>Asparagaceae</taxon>
        <taxon>Asparagoideae</taxon>
        <taxon>Asparagus</taxon>
    </lineage>
</organism>
<dbReference type="OMA" id="TSHFIAD"/>
<accession>A0A5P1EP15</accession>
<dbReference type="FunFam" id="3.20.20.80:FF:000010">
    <property type="entry name" value="glucan endo-1,3-beta-glucosidase, basic"/>
    <property type="match status" value="1"/>
</dbReference>
<keyword evidence="7" id="KW-1185">Reference proteome</keyword>
<sequence>MLNTGGSSVGVNYGLLGDNLPPPDQVVSLLKSRNINKIRLFEPNPNVLEALHNSGIEVIIGTLNSDLPRLASDPSFATQWVQTNVLPHANSVTFRCITAANEVIPGDLAVHVVPAMKNLDAAVSALNLKIPVSTSVSLGVLGVSYPPSQGAFSEALASIMKPMISFLASKNTPFLVNIYPYYAYKGDKSLPLDYALFKERNIFVQDGSLGYTNMFDAIVDSIYSSLEKMGGSNVEVIVSETGWPSGGNERGATIDNAMAYNNNLVKHVNGNAGTPKRPGKGTETYLFALFNENLKKPGIEQNFGLYHPDMSEVYHVDF</sequence>
<dbReference type="Proteomes" id="UP000243459">
    <property type="component" value="Chromosome 5"/>
</dbReference>